<protein>
    <submittedName>
        <fullName evidence="1">Uncharacterized protein</fullName>
    </submittedName>
</protein>
<comment type="caution">
    <text evidence="1">The sequence shown here is derived from an EMBL/GenBank/DDBJ whole genome shotgun (WGS) entry which is preliminary data.</text>
</comment>
<dbReference type="Proteomes" id="UP001060085">
    <property type="component" value="Linkage Group LG07"/>
</dbReference>
<keyword evidence="2" id="KW-1185">Reference proteome</keyword>
<evidence type="ECO:0000313" key="2">
    <source>
        <dbReference type="Proteomes" id="UP001060085"/>
    </source>
</evidence>
<organism evidence="1 2">
    <name type="scientific">Catharanthus roseus</name>
    <name type="common">Madagascar periwinkle</name>
    <name type="synonym">Vinca rosea</name>
    <dbReference type="NCBI Taxonomy" id="4058"/>
    <lineage>
        <taxon>Eukaryota</taxon>
        <taxon>Viridiplantae</taxon>
        <taxon>Streptophyta</taxon>
        <taxon>Embryophyta</taxon>
        <taxon>Tracheophyta</taxon>
        <taxon>Spermatophyta</taxon>
        <taxon>Magnoliopsida</taxon>
        <taxon>eudicotyledons</taxon>
        <taxon>Gunneridae</taxon>
        <taxon>Pentapetalae</taxon>
        <taxon>asterids</taxon>
        <taxon>lamiids</taxon>
        <taxon>Gentianales</taxon>
        <taxon>Apocynaceae</taxon>
        <taxon>Rauvolfioideae</taxon>
        <taxon>Vinceae</taxon>
        <taxon>Catharanthinae</taxon>
        <taxon>Catharanthus</taxon>
    </lineage>
</organism>
<name>A0ACC0A1R4_CATRO</name>
<gene>
    <name evidence="1" type="ORF">M9H77_30520</name>
</gene>
<evidence type="ECO:0000313" key="1">
    <source>
        <dbReference type="EMBL" id="KAI5653333.1"/>
    </source>
</evidence>
<dbReference type="EMBL" id="CM044707">
    <property type="protein sequence ID" value="KAI5653333.1"/>
    <property type="molecule type" value="Genomic_DNA"/>
</dbReference>
<reference evidence="2" key="1">
    <citation type="journal article" date="2023" name="Nat. Plants">
        <title>Single-cell RNA sequencing provides a high-resolution roadmap for understanding the multicellular compartmentation of specialized metabolism.</title>
        <authorList>
            <person name="Sun S."/>
            <person name="Shen X."/>
            <person name="Li Y."/>
            <person name="Li Y."/>
            <person name="Wang S."/>
            <person name="Li R."/>
            <person name="Zhang H."/>
            <person name="Shen G."/>
            <person name="Guo B."/>
            <person name="Wei J."/>
            <person name="Xu J."/>
            <person name="St-Pierre B."/>
            <person name="Chen S."/>
            <person name="Sun C."/>
        </authorList>
    </citation>
    <scope>NUCLEOTIDE SEQUENCE [LARGE SCALE GENOMIC DNA]</scope>
</reference>
<accession>A0ACC0A1R4</accession>
<proteinExistence type="predicted"/>
<sequence>MDSIIGEDDVNRLDKQEHQGVVTRAKAKQLKSHEDQIEQDKFQGLNFDVQDFMGQYAKESTTDGRYRLTACGRRYSCCSLNSFYSNLLHWLLQVYSSSPWPSCFIPTGLFRS</sequence>